<dbReference type="OrthoDB" id="9907800at2759"/>
<dbReference type="PANTHER" id="PTHR14633:SF3">
    <property type="entry name" value="LITTLE ELONGATION COMPLEX SUBUNIT 2"/>
    <property type="match status" value="1"/>
</dbReference>
<comment type="caution">
    <text evidence="3">The sequence shown here is derived from an EMBL/GenBank/DDBJ whole genome shotgun (WGS) entry which is preliminary data.</text>
</comment>
<feature type="compositionally biased region" description="Low complexity" evidence="1">
    <location>
        <begin position="506"/>
        <end position="516"/>
    </location>
</feature>
<evidence type="ECO:0000259" key="2">
    <source>
        <dbReference type="Pfam" id="PF10505"/>
    </source>
</evidence>
<gene>
    <name evidence="3" type="ORF">GDO78_005506</name>
</gene>
<name>A0A8J6FMX3_ELECQ</name>
<accession>A0A8J6FMX3</accession>
<evidence type="ECO:0000256" key="1">
    <source>
        <dbReference type="SAM" id="MobiDB-lite"/>
    </source>
</evidence>
<feature type="region of interest" description="Disordered" evidence="1">
    <location>
        <begin position="447"/>
        <end position="516"/>
    </location>
</feature>
<dbReference type="EMBL" id="WNTK01000002">
    <property type="protein sequence ID" value="KAG9489570.1"/>
    <property type="molecule type" value="Genomic_DNA"/>
</dbReference>
<dbReference type="PANTHER" id="PTHR14633">
    <property type="entry name" value="LITTLE ELONGATION COMPLEX SUBUNIT 2"/>
    <property type="match status" value="1"/>
</dbReference>
<dbReference type="InterPro" id="IPR019535">
    <property type="entry name" value="ICE2_C"/>
</dbReference>
<sequence>MWTRFDKNIIHTWPTIRHGKAGICQRCGFPGRSMSFLFLFCCGLTPFYGRDGRDGKACSKAAPKPTGFSSDDASDAKKRKKSQEEQSDMHVDTKKLLKASSTSSIGVPTTTSSDDGDSDDDKLVIDIDCKMSECSKSVVTPSVNTTPTVPRQRKPARKISKEADPLGEILKMQTLLLKADTKKIEQTSSVSPEKSEQSTRHAANFQQILSSPPCLESLKKVEVSHSSSTKCLLSSDLMAIQENAAEYTVEPEENRTYQLFSLDDTLLLVKSSVHTARTRSLKKPLKMQIPVFVLNKVNYQTCYGVESLTESERCRLWTESLVHSNCELYVGHVDALTSKFFMLEEIAVENLKESTNTFKPANCLNSLRHILKWVTGGLQDGSYLLSHVSGDSSVHLYKSSMDPQKGAYNLHDAHCNAPKIPSSLSVPWVPLNPNLLLKYHIQHGRPPCTFPPAPEKDTGINKPQLNQPRKAPCQQKNNGLPASNVGNKKKKRKTKPQRLKAKQQARKAQAALQGNT</sequence>
<protein>
    <recommendedName>
        <fullName evidence="2">Little elongation complex subunit 2 C-terminal domain-containing protein</fullName>
    </recommendedName>
</protein>
<feature type="compositionally biased region" description="Basic residues" evidence="1">
    <location>
        <begin position="487"/>
        <end position="505"/>
    </location>
</feature>
<feature type="domain" description="Little elongation complex subunit 2 C-terminal" evidence="2">
    <location>
        <begin position="246"/>
        <end position="452"/>
    </location>
</feature>
<keyword evidence="4" id="KW-1185">Reference proteome</keyword>
<dbReference type="GO" id="GO:0042795">
    <property type="term" value="P:snRNA transcription by RNA polymerase II"/>
    <property type="evidence" value="ECO:0007669"/>
    <property type="project" value="TreeGrafter"/>
</dbReference>
<dbReference type="Pfam" id="PF10505">
    <property type="entry name" value="NARG2_C"/>
    <property type="match status" value="1"/>
</dbReference>
<feature type="region of interest" description="Disordered" evidence="1">
    <location>
        <begin position="55"/>
        <end position="120"/>
    </location>
</feature>
<feature type="compositionally biased region" description="Basic and acidic residues" evidence="1">
    <location>
        <begin position="82"/>
        <end position="95"/>
    </location>
</feature>
<dbReference type="GO" id="GO:0008023">
    <property type="term" value="C:transcription elongation factor complex"/>
    <property type="evidence" value="ECO:0007669"/>
    <property type="project" value="InterPro"/>
</dbReference>
<feature type="compositionally biased region" description="Polar residues" evidence="1">
    <location>
        <begin position="474"/>
        <end position="486"/>
    </location>
</feature>
<dbReference type="AlphaFoldDB" id="A0A8J6FMX3"/>
<reference evidence="3" key="1">
    <citation type="thesis" date="2020" institute="ProQuest LLC" country="789 East Eisenhower Parkway, Ann Arbor, MI, USA">
        <title>Comparative Genomics and Chromosome Evolution.</title>
        <authorList>
            <person name="Mudd A.B."/>
        </authorList>
    </citation>
    <scope>NUCLEOTIDE SEQUENCE</scope>
    <source>
        <strain evidence="3">HN-11 Male</strain>
        <tissue evidence="3">Kidney and liver</tissue>
    </source>
</reference>
<evidence type="ECO:0000313" key="3">
    <source>
        <dbReference type="EMBL" id="KAG9489570.1"/>
    </source>
</evidence>
<proteinExistence type="predicted"/>
<dbReference type="GO" id="GO:0045945">
    <property type="term" value="P:positive regulation of transcription by RNA polymerase III"/>
    <property type="evidence" value="ECO:0007669"/>
    <property type="project" value="TreeGrafter"/>
</dbReference>
<evidence type="ECO:0000313" key="4">
    <source>
        <dbReference type="Proteomes" id="UP000770717"/>
    </source>
</evidence>
<dbReference type="Proteomes" id="UP000770717">
    <property type="component" value="Unassembled WGS sequence"/>
</dbReference>
<dbReference type="GO" id="GO:0042796">
    <property type="term" value="P:snRNA transcription by RNA polymerase III"/>
    <property type="evidence" value="ECO:0007669"/>
    <property type="project" value="TreeGrafter"/>
</dbReference>
<organism evidence="3 4">
    <name type="scientific">Eleutherodactylus coqui</name>
    <name type="common">Puerto Rican coqui</name>
    <dbReference type="NCBI Taxonomy" id="57060"/>
    <lineage>
        <taxon>Eukaryota</taxon>
        <taxon>Metazoa</taxon>
        <taxon>Chordata</taxon>
        <taxon>Craniata</taxon>
        <taxon>Vertebrata</taxon>
        <taxon>Euteleostomi</taxon>
        <taxon>Amphibia</taxon>
        <taxon>Batrachia</taxon>
        <taxon>Anura</taxon>
        <taxon>Neobatrachia</taxon>
        <taxon>Hyloidea</taxon>
        <taxon>Eleutherodactylidae</taxon>
        <taxon>Eleutherodactylinae</taxon>
        <taxon>Eleutherodactylus</taxon>
        <taxon>Eleutherodactylus</taxon>
    </lineage>
</organism>
<feature type="compositionally biased region" description="Low complexity" evidence="1">
    <location>
        <begin position="98"/>
        <end position="113"/>
    </location>
</feature>